<evidence type="ECO:0000256" key="2">
    <source>
        <dbReference type="ARBA" id="ARBA00007992"/>
    </source>
</evidence>
<proteinExistence type="inferred from homology"/>
<dbReference type="PRINTS" id="PR00420">
    <property type="entry name" value="RNGMNOXGNASE"/>
</dbReference>
<keyword evidence="4 9" id="KW-0812">Transmembrane</keyword>
<dbReference type="RefSeq" id="XP_056547189.1">
    <property type="nucleotide sequence ID" value="XM_056683583.1"/>
</dbReference>
<dbReference type="Gene3D" id="3.50.50.60">
    <property type="entry name" value="FAD/NAD(P)-binding domain"/>
    <property type="match status" value="1"/>
</dbReference>
<comment type="subcellular location">
    <subcellularLocation>
        <location evidence="1">Membrane</location>
    </subcellularLocation>
</comment>
<reference evidence="11" key="1">
    <citation type="submission" date="2022-11" db="EMBL/GenBank/DDBJ databases">
        <authorList>
            <person name="Petersen C."/>
        </authorList>
    </citation>
    <scope>NUCLEOTIDE SEQUENCE</scope>
    <source>
        <strain evidence="11">IBT 26290</strain>
    </source>
</reference>
<evidence type="ECO:0000256" key="1">
    <source>
        <dbReference type="ARBA" id="ARBA00004370"/>
    </source>
</evidence>
<name>A0A9W9LT41_9EURO</name>
<feature type="transmembrane region" description="Helical" evidence="9">
    <location>
        <begin position="449"/>
        <end position="470"/>
    </location>
</feature>
<evidence type="ECO:0000259" key="10">
    <source>
        <dbReference type="Pfam" id="PF01494"/>
    </source>
</evidence>
<keyword evidence="8 9" id="KW-0472">Membrane</keyword>
<sequence>MAGKEATKPAFKVIIAGGSIAGLALAHCLYHAGIDFIVLEKRHEIGLQEGASVGIMPNGGRILDQLGLYSGLEDYFHPLEVAYTSYPDGFTFISQYPKLLTQRFGYPLAFLDRQVLLQHLYSSLKCPENVYTNKQVTRVEQSCSYVRVYTKDGECYTGNLLVGADGVHSRVRSEMWRLDSSSCRGMGSESDYRGMEMEYACVFGISSANSKLQAGQQINCYRDGWSILSVVGKHGRTYWFLFLKLDKKYQYQTAPRLSSEDATIHCEKIADEPFYHDVKFGDLWDRREVFNMVPLEEYALTQWHHGNIVCIGDSMHKIAPHTGQGANCAIEDAAALTNRLRRFLQGDGARLRSSDELNYLLQEFTTSRIERLSVIHFSARLVMRLHAREGLLFRLAGRYYLPYAGDIPADKASAGIADAPTLDFIPLPDRTGSGWIDFKRSTRSARPRLVLGFTLLISLLVAVPRIRGWFLLV</sequence>
<protein>
    <recommendedName>
        <fullName evidence="10">FAD-binding domain-containing protein</fullName>
    </recommendedName>
</protein>
<dbReference type="InterPro" id="IPR002938">
    <property type="entry name" value="FAD-bd"/>
</dbReference>
<keyword evidence="6 9" id="KW-1133">Transmembrane helix</keyword>
<evidence type="ECO:0000256" key="7">
    <source>
        <dbReference type="ARBA" id="ARBA00023002"/>
    </source>
</evidence>
<comment type="caution">
    <text evidence="11">The sequence shown here is derived from an EMBL/GenBank/DDBJ whole genome shotgun (WGS) entry which is preliminary data.</text>
</comment>
<dbReference type="PANTHER" id="PTHR47356:SF2">
    <property type="entry name" value="FAD-BINDING DOMAIN-CONTAINING PROTEIN-RELATED"/>
    <property type="match status" value="1"/>
</dbReference>
<evidence type="ECO:0000256" key="4">
    <source>
        <dbReference type="ARBA" id="ARBA00022692"/>
    </source>
</evidence>
<organism evidence="11 12">
    <name type="scientific">Penicillium canariense</name>
    <dbReference type="NCBI Taxonomy" id="189055"/>
    <lineage>
        <taxon>Eukaryota</taxon>
        <taxon>Fungi</taxon>
        <taxon>Dikarya</taxon>
        <taxon>Ascomycota</taxon>
        <taxon>Pezizomycotina</taxon>
        <taxon>Eurotiomycetes</taxon>
        <taxon>Eurotiomycetidae</taxon>
        <taxon>Eurotiales</taxon>
        <taxon>Aspergillaceae</taxon>
        <taxon>Penicillium</taxon>
    </lineage>
</organism>
<evidence type="ECO:0000256" key="5">
    <source>
        <dbReference type="ARBA" id="ARBA00022827"/>
    </source>
</evidence>
<dbReference type="AlphaFoldDB" id="A0A9W9LT41"/>
<evidence type="ECO:0000256" key="3">
    <source>
        <dbReference type="ARBA" id="ARBA00022630"/>
    </source>
</evidence>
<evidence type="ECO:0000256" key="9">
    <source>
        <dbReference type="SAM" id="Phobius"/>
    </source>
</evidence>
<evidence type="ECO:0000313" key="11">
    <source>
        <dbReference type="EMBL" id="KAJ5175581.1"/>
    </source>
</evidence>
<dbReference type="EMBL" id="JAPQKN010000001">
    <property type="protein sequence ID" value="KAJ5175581.1"/>
    <property type="molecule type" value="Genomic_DNA"/>
</dbReference>
<gene>
    <name evidence="11" type="ORF">N7482_001458</name>
</gene>
<reference evidence="11" key="2">
    <citation type="journal article" date="2023" name="IMA Fungus">
        <title>Comparative genomic study of the Penicillium genus elucidates a diverse pangenome and 15 lateral gene transfer events.</title>
        <authorList>
            <person name="Petersen C."/>
            <person name="Sorensen T."/>
            <person name="Nielsen M.R."/>
            <person name="Sondergaard T.E."/>
            <person name="Sorensen J.L."/>
            <person name="Fitzpatrick D.A."/>
            <person name="Frisvad J.C."/>
            <person name="Nielsen K.L."/>
        </authorList>
    </citation>
    <scope>NUCLEOTIDE SEQUENCE</scope>
    <source>
        <strain evidence="11">IBT 26290</strain>
    </source>
</reference>
<evidence type="ECO:0000313" key="12">
    <source>
        <dbReference type="Proteomes" id="UP001149163"/>
    </source>
</evidence>
<keyword evidence="5" id="KW-0274">FAD</keyword>
<dbReference type="PANTHER" id="PTHR47356">
    <property type="entry name" value="FAD-DEPENDENT MONOOXYGENASE ASQG-RELATED"/>
    <property type="match status" value="1"/>
</dbReference>
<dbReference type="OrthoDB" id="10029326at2759"/>
<keyword evidence="12" id="KW-1185">Reference proteome</keyword>
<dbReference type="InterPro" id="IPR050562">
    <property type="entry name" value="FAD_mOase_fung"/>
</dbReference>
<feature type="domain" description="FAD-binding" evidence="10">
    <location>
        <begin position="12"/>
        <end position="349"/>
    </location>
</feature>
<dbReference type="Pfam" id="PF01494">
    <property type="entry name" value="FAD_binding_3"/>
    <property type="match status" value="1"/>
</dbReference>
<dbReference type="GO" id="GO:0004497">
    <property type="term" value="F:monooxygenase activity"/>
    <property type="evidence" value="ECO:0007669"/>
    <property type="project" value="InterPro"/>
</dbReference>
<accession>A0A9W9LT41</accession>
<dbReference type="SUPFAM" id="SSF51905">
    <property type="entry name" value="FAD/NAD(P)-binding domain"/>
    <property type="match status" value="1"/>
</dbReference>
<dbReference type="InterPro" id="IPR036188">
    <property type="entry name" value="FAD/NAD-bd_sf"/>
</dbReference>
<comment type="similarity">
    <text evidence="2">Belongs to the paxM FAD-dependent monooxygenase family.</text>
</comment>
<evidence type="ECO:0000256" key="8">
    <source>
        <dbReference type="ARBA" id="ARBA00023136"/>
    </source>
</evidence>
<evidence type="ECO:0000256" key="6">
    <source>
        <dbReference type="ARBA" id="ARBA00022989"/>
    </source>
</evidence>
<dbReference type="GeneID" id="81422759"/>
<keyword evidence="3" id="KW-0285">Flavoprotein</keyword>
<dbReference type="Proteomes" id="UP001149163">
    <property type="component" value="Unassembled WGS sequence"/>
</dbReference>
<keyword evidence="7" id="KW-0560">Oxidoreductase</keyword>
<dbReference type="GO" id="GO:0071949">
    <property type="term" value="F:FAD binding"/>
    <property type="evidence" value="ECO:0007669"/>
    <property type="project" value="InterPro"/>
</dbReference>
<dbReference type="GO" id="GO:0016020">
    <property type="term" value="C:membrane"/>
    <property type="evidence" value="ECO:0007669"/>
    <property type="project" value="UniProtKB-SubCell"/>
</dbReference>